<dbReference type="AlphaFoldDB" id="A0A0C3C3C0"/>
<dbReference type="InterPro" id="IPR024080">
    <property type="entry name" value="Neurolysin/TOP_N"/>
</dbReference>
<sequence length="697" mass="78321">MNRTPPDGPPALAGLTPAFIFAETERILASSKALHDRLSTEIRPETASFADVVRPLVDDANCAASRLHIIGALASAVWPDPDVREAARQCEMRVAAADTKAAMRADIAALVAAVFRRIDGGRGDGVEELDAEDRYLLARKHSEYLRSGAAIDDVAKQARLQDVLAELTVLRVAAQKALTEADDGVWFAPCDLAGLPDRILSKLKRREVSSGEEVFVTFGNEHRLNLMRHARREATRRRMYTAGQYRFPDNVTRLAKIVELRDEIARLLGFVNHAALKMEEKMAGSVAEVENLLRDLRERLEPLAVADTEKLRLLKLKDAAAAEYGEVEDASRLYVWDRSYYLNIQNKESFSVDTTELARYFEATHTFCRMLSVFEQLFGMQFKPTEADIWHHDVKVYAVWDSATDGVGFLGYLYADLFERPGKYRGAHHRLMKPGFVKGNGTRHYPASALICSFPEPAPSRPSLLQHREIQTMFHELGHAIHNLVARTKYAILFSRDFIEIPSIMLENWIWIPEVLVEQAAHQTEESLPLALAQAVCRTKDLDQAHTILSQVQPALFDLAIHTPADYQAAHDMDTTALWHQSRKDVLPYVFHSSDKESGFGQGGFPHVFRKYDAGYFAYPISMVYAADLYATRFASDPMNPQVGRQYRRLLLEPGSSLPEAQLLKTFLGREPSSQAIFEQLMSDNLWFGGAVPHRAA</sequence>
<dbReference type="GO" id="GO:0004222">
    <property type="term" value="F:metalloendopeptidase activity"/>
    <property type="evidence" value="ECO:0007669"/>
    <property type="project" value="InterPro"/>
</dbReference>
<comment type="cofactor">
    <cofactor evidence="7">
        <name>Zn(2+)</name>
        <dbReference type="ChEBI" id="CHEBI:29105"/>
    </cofactor>
    <text evidence="7">Binds 1 zinc ion.</text>
</comment>
<keyword evidence="6 7" id="KW-0482">Metalloprotease</keyword>
<gene>
    <name evidence="9" type="ORF">OIDMADRAFT_173274</name>
</gene>
<evidence type="ECO:0000256" key="4">
    <source>
        <dbReference type="ARBA" id="ARBA00022801"/>
    </source>
</evidence>
<evidence type="ECO:0000256" key="7">
    <source>
        <dbReference type="RuleBase" id="RU003435"/>
    </source>
</evidence>
<dbReference type="PANTHER" id="PTHR11804:SF84">
    <property type="entry name" value="SACCHAROLYSIN"/>
    <property type="match status" value="1"/>
</dbReference>
<dbReference type="Gene3D" id="3.40.390.10">
    <property type="entry name" value="Collagenase (Catalytic Domain)"/>
    <property type="match status" value="1"/>
</dbReference>
<protein>
    <recommendedName>
        <fullName evidence="8">Peptidase M3A/M3B catalytic domain-containing protein</fullName>
    </recommendedName>
</protein>
<dbReference type="GO" id="GO:0046872">
    <property type="term" value="F:metal ion binding"/>
    <property type="evidence" value="ECO:0007669"/>
    <property type="project" value="UniProtKB-UniRule"/>
</dbReference>
<dbReference type="GO" id="GO:0006508">
    <property type="term" value="P:proteolysis"/>
    <property type="evidence" value="ECO:0007669"/>
    <property type="project" value="UniProtKB-KW"/>
</dbReference>
<dbReference type="HOGENOM" id="CLU_001805_1_1_1"/>
<dbReference type="InterPro" id="IPR024077">
    <property type="entry name" value="Neurolysin/TOP_dom2"/>
</dbReference>
<keyword evidence="2 7" id="KW-0645">Protease</keyword>
<reference evidence="10" key="2">
    <citation type="submission" date="2015-01" db="EMBL/GenBank/DDBJ databases">
        <title>Evolutionary Origins and Diversification of the Mycorrhizal Mutualists.</title>
        <authorList>
            <consortium name="DOE Joint Genome Institute"/>
            <consortium name="Mycorrhizal Genomics Consortium"/>
            <person name="Kohler A."/>
            <person name="Kuo A."/>
            <person name="Nagy L.G."/>
            <person name="Floudas D."/>
            <person name="Copeland A."/>
            <person name="Barry K.W."/>
            <person name="Cichocki N."/>
            <person name="Veneault-Fourrey C."/>
            <person name="LaButti K."/>
            <person name="Lindquist E.A."/>
            <person name="Lipzen A."/>
            <person name="Lundell T."/>
            <person name="Morin E."/>
            <person name="Murat C."/>
            <person name="Riley R."/>
            <person name="Ohm R."/>
            <person name="Sun H."/>
            <person name="Tunlid A."/>
            <person name="Henrissat B."/>
            <person name="Grigoriev I.V."/>
            <person name="Hibbett D.S."/>
            <person name="Martin F."/>
        </authorList>
    </citation>
    <scope>NUCLEOTIDE SEQUENCE [LARGE SCALE GENOMIC DNA]</scope>
    <source>
        <strain evidence="10">Zn</strain>
    </source>
</reference>
<evidence type="ECO:0000313" key="10">
    <source>
        <dbReference type="Proteomes" id="UP000054321"/>
    </source>
</evidence>
<dbReference type="EMBL" id="KN832896">
    <property type="protein sequence ID" value="KIM93398.1"/>
    <property type="molecule type" value="Genomic_DNA"/>
</dbReference>
<dbReference type="SUPFAM" id="SSF55486">
    <property type="entry name" value="Metalloproteases ('zincins'), catalytic domain"/>
    <property type="match status" value="1"/>
</dbReference>
<dbReference type="PANTHER" id="PTHR11804">
    <property type="entry name" value="PROTEASE M3 THIMET OLIGOPEPTIDASE-RELATED"/>
    <property type="match status" value="1"/>
</dbReference>
<evidence type="ECO:0000256" key="1">
    <source>
        <dbReference type="ARBA" id="ARBA00006040"/>
    </source>
</evidence>
<name>A0A0C3C3C0_OIDMZ</name>
<dbReference type="Proteomes" id="UP000054321">
    <property type="component" value="Unassembled WGS sequence"/>
</dbReference>
<dbReference type="InterPro" id="IPR001567">
    <property type="entry name" value="Pept_M3A_M3B_dom"/>
</dbReference>
<keyword evidence="10" id="KW-1185">Reference proteome</keyword>
<dbReference type="InterPro" id="IPR024079">
    <property type="entry name" value="MetalloPept_cat_dom_sf"/>
</dbReference>
<proteinExistence type="inferred from homology"/>
<dbReference type="CDD" id="cd06455">
    <property type="entry name" value="M3A_TOP"/>
    <property type="match status" value="1"/>
</dbReference>
<evidence type="ECO:0000256" key="3">
    <source>
        <dbReference type="ARBA" id="ARBA00022723"/>
    </source>
</evidence>
<evidence type="ECO:0000256" key="6">
    <source>
        <dbReference type="ARBA" id="ARBA00023049"/>
    </source>
</evidence>
<keyword evidence="5 7" id="KW-0862">Zinc</keyword>
<feature type="domain" description="Peptidase M3A/M3B catalytic" evidence="8">
    <location>
        <begin position="226"/>
        <end position="681"/>
    </location>
</feature>
<evidence type="ECO:0000256" key="2">
    <source>
        <dbReference type="ARBA" id="ARBA00022670"/>
    </source>
</evidence>
<keyword evidence="4 7" id="KW-0378">Hydrolase</keyword>
<dbReference type="OrthoDB" id="534666at2759"/>
<evidence type="ECO:0000256" key="5">
    <source>
        <dbReference type="ARBA" id="ARBA00022833"/>
    </source>
</evidence>
<comment type="similarity">
    <text evidence="1 7">Belongs to the peptidase M3 family.</text>
</comment>
<dbReference type="GO" id="GO:0005758">
    <property type="term" value="C:mitochondrial intermembrane space"/>
    <property type="evidence" value="ECO:0007669"/>
    <property type="project" value="TreeGrafter"/>
</dbReference>
<organism evidence="9 10">
    <name type="scientific">Oidiodendron maius (strain Zn)</name>
    <dbReference type="NCBI Taxonomy" id="913774"/>
    <lineage>
        <taxon>Eukaryota</taxon>
        <taxon>Fungi</taxon>
        <taxon>Dikarya</taxon>
        <taxon>Ascomycota</taxon>
        <taxon>Pezizomycotina</taxon>
        <taxon>Leotiomycetes</taxon>
        <taxon>Leotiomycetes incertae sedis</taxon>
        <taxon>Myxotrichaceae</taxon>
        <taxon>Oidiodendron</taxon>
    </lineage>
</organism>
<dbReference type="InterPro" id="IPR045090">
    <property type="entry name" value="Pept_M3A_M3B"/>
</dbReference>
<dbReference type="Gene3D" id="1.20.1050.40">
    <property type="entry name" value="Endopeptidase. Chain P, domain 1"/>
    <property type="match status" value="1"/>
</dbReference>
<reference evidence="9 10" key="1">
    <citation type="submission" date="2014-04" db="EMBL/GenBank/DDBJ databases">
        <authorList>
            <consortium name="DOE Joint Genome Institute"/>
            <person name="Kuo A."/>
            <person name="Martino E."/>
            <person name="Perotto S."/>
            <person name="Kohler A."/>
            <person name="Nagy L.G."/>
            <person name="Floudas D."/>
            <person name="Copeland A."/>
            <person name="Barry K.W."/>
            <person name="Cichocki N."/>
            <person name="Veneault-Fourrey C."/>
            <person name="LaButti K."/>
            <person name="Lindquist E.A."/>
            <person name="Lipzen A."/>
            <person name="Lundell T."/>
            <person name="Morin E."/>
            <person name="Murat C."/>
            <person name="Sun H."/>
            <person name="Tunlid A."/>
            <person name="Henrissat B."/>
            <person name="Grigoriev I.V."/>
            <person name="Hibbett D.S."/>
            <person name="Martin F."/>
            <person name="Nordberg H.P."/>
            <person name="Cantor M.N."/>
            <person name="Hua S.X."/>
        </authorList>
    </citation>
    <scope>NUCLEOTIDE SEQUENCE [LARGE SCALE GENOMIC DNA]</scope>
    <source>
        <strain evidence="9 10">Zn</strain>
    </source>
</reference>
<dbReference type="Gene3D" id="1.10.1370.10">
    <property type="entry name" value="Neurolysin, domain 3"/>
    <property type="match status" value="1"/>
</dbReference>
<dbReference type="Pfam" id="PF01432">
    <property type="entry name" value="Peptidase_M3"/>
    <property type="match status" value="1"/>
</dbReference>
<accession>A0A0C3C3C0</accession>
<keyword evidence="3 7" id="KW-0479">Metal-binding</keyword>
<dbReference type="GO" id="GO:0006518">
    <property type="term" value="P:peptide metabolic process"/>
    <property type="evidence" value="ECO:0007669"/>
    <property type="project" value="TreeGrafter"/>
</dbReference>
<evidence type="ECO:0000259" key="8">
    <source>
        <dbReference type="Pfam" id="PF01432"/>
    </source>
</evidence>
<evidence type="ECO:0000313" key="9">
    <source>
        <dbReference type="EMBL" id="KIM93398.1"/>
    </source>
</evidence>
<dbReference type="InParanoid" id="A0A0C3C3C0"/>